<feature type="compositionally biased region" description="Basic and acidic residues" evidence="1">
    <location>
        <begin position="57"/>
        <end position="73"/>
    </location>
</feature>
<dbReference type="AlphaFoldDB" id="A0A917BQW9"/>
<dbReference type="Proteomes" id="UP000605670">
    <property type="component" value="Unassembled WGS sequence"/>
</dbReference>
<keyword evidence="4" id="KW-1185">Reference proteome</keyword>
<dbReference type="RefSeq" id="WP_188430820.1">
    <property type="nucleotide sequence ID" value="NZ_BAABKH010000003.1"/>
</dbReference>
<dbReference type="EMBL" id="BMEM01000003">
    <property type="protein sequence ID" value="GGF54213.1"/>
    <property type="molecule type" value="Genomic_DNA"/>
</dbReference>
<comment type="caution">
    <text evidence="3">The sequence shown here is derived from an EMBL/GenBank/DDBJ whole genome shotgun (WGS) entry which is preliminary data.</text>
</comment>
<evidence type="ECO:0000313" key="3">
    <source>
        <dbReference type="EMBL" id="GGF54213.1"/>
    </source>
</evidence>
<feature type="transmembrane region" description="Helical" evidence="2">
    <location>
        <begin position="6"/>
        <end position="23"/>
    </location>
</feature>
<feature type="region of interest" description="Disordered" evidence="1">
    <location>
        <begin position="29"/>
        <end position="73"/>
    </location>
</feature>
<sequence>MLRVVVLTVVTMLIVAGVLWLVFSAGRMAGSRHSPPVRPAPPDDLPRIDTPQPPLPRPRDDEGEPRHTREDEA</sequence>
<organism evidence="3 4">
    <name type="scientific">Ornithinimicrobium tianjinense</name>
    <dbReference type="NCBI Taxonomy" id="1195761"/>
    <lineage>
        <taxon>Bacteria</taxon>
        <taxon>Bacillati</taxon>
        <taxon>Actinomycetota</taxon>
        <taxon>Actinomycetes</taxon>
        <taxon>Micrococcales</taxon>
        <taxon>Ornithinimicrobiaceae</taxon>
        <taxon>Ornithinimicrobium</taxon>
    </lineage>
</organism>
<name>A0A917BQW9_9MICO</name>
<keyword evidence="2" id="KW-0472">Membrane</keyword>
<evidence type="ECO:0000256" key="2">
    <source>
        <dbReference type="SAM" id="Phobius"/>
    </source>
</evidence>
<keyword evidence="2" id="KW-1133">Transmembrane helix</keyword>
<evidence type="ECO:0000313" key="4">
    <source>
        <dbReference type="Proteomes" id="UP000605670"/>
    </source>
</evidence>
<gene>
    <name evidence="3" type="ORF">GCM10011366_22570</name>
</gene>
<protein>
    <submittedName>
        <fullName evidence="3">Uncharacterized protein</fullName>
    </submittedName>
</protein>
<reference evidence="3" key="2">
    <citation type="submission" date="2020-09" db="EMBL/GenBank/DDBJ databases">
        <authorList>
            <person name="Sun Q."/>
            <person name="Zhou Y."/>
        </authorList>
    </citation>
    <scope>NUCLEOTIDE SEQUENCE</scope>
    <source>
        <strain evidence="3">CGMCC 1.12160</strain>
    </source>
</reference>
<evidence type="ECO:0000256" key="1">
    <source>
        <dbReference type="SAM" id="MobiDB-lite"/>
    </source>
</evidence>
<reference evidence="3" key="1">
    <citation type="journal article" date="2014" name="Int. J. Syst. Evol. Microbiol.">
        <title>Complete genome sequence of Corynebacterium casei LMG S-19264T (=DSM 44701T), isolated from a smear-ripened cheese.</title>
        <authorList>
            <consortium name="US DOE Joint Genome Institute (JGI-PGF)"/>
            <person name="Walter F."/>
            <person name="Albersmeier A."/>
            <person name="Kalinowski J."/>
            <person name="Ruckert C."/>
        </authorList>
    </citation>
    <scope>NUCLEOTIDE SEQUENCE</scope>
    <source>
        <strain evidence="3">CGMCC 1.12160</strain>
    </source>
</reference>
<accession>A0A917BQW9</accession>
<keyword evidence="2" id="KW-0812">Transmembrane</keyword>
<proteinExistence type="predicted"/>